<keyword evidence="3" id="KW-1185">Reference proteome</keyword>
<comment type="caution">
    <text evidence="2">The sequence shown here is derived from an EMBL/GenBank/DDBJ whole genome shotgun (WGS) entry which is preliminary data.</text>
</comment>
<gene>
    <name evidence="2" type="ORF">UCDDA912_g08570</name>
</gene>
<evidence type="ECO:0000256" key="1">
    <source>
        <dbReference type="SAM" id="MobiDB-lite"/>
    </source>
</evidence>
<evidence type="ECO:0000313" key="2">
    <source>
        <dbReference type="EMBL" id="KKY31475.1"/>
    </source>
</evidence>
<evidence type="ECO:0000313" key="3">
    <source>
        <dbReference type="Proteomes" id="UP000034680"/>
    </source>
</evidence>
<feature type="region of interest" description="Disordered" evidence="1">
    <location>
        <begin position="69"/>
        <end position="145"/>
    </location>
</feature>
<dbReference type="OrthoDB" id="5242988at2759"/>
<name>A0A0G2HTP2_9PEZI</name>
<proteinExistence type="predicted"/>
<dbReference type="Proteomes" id="UP000034680">
    <property type="component" value="Unassembled WGS sequence"/>
</dbReference>
<protein>
    <submittedName>
        <fullName evidence="2">Uncharacterized protein</fullName>
    </submittedName>
</protein>
<feature type="compositionally biased region" description="Acidic residues" evidence="1">
    <location>
        <begin position="69"/>
        <end position="78"/>
    </location>
</feature>
<dbReference type="EMBL" id="LCUC01000386">
    <property type="protein sequence ID" value="KKY31475.1"/>
    <property type="molecule type" value="Genomic_DNA"/>
</dbReference>
<dbReference type="STRING" id="1214573.A0A0G2HTP2"/>
<organism evidence="2 3">
    <name type="scientific">Diaporthe ampelina</name>
    <dbReference type="NCBI Taxonomy" id="1214573"/>
    <lineage>
        <taxon>Eukaryota</taxon>
        <taxon>Fungi</taxon>
        <taxon>Dikarya</taxon>
        <taxon>Ascomycota</taxon>
        <taxon>Pezizomycotina</taxon>
        <taxon>Sordariomycetes</taxon>
        <taxon>Sordariomycetidae</taxon>
        <taxon>Diaporthales</taxon>
        <taxon>Diaporthaceae</taxon>
        <taxon>Diaporthe</taxon>
    </lineage>
</organism>
<reference evidence="2 3" key="2">
    <citation type="submission" date="2015-05" db="EMBL/GenBank/DDBJ databases">
        <authorList>
            <person name="Morales-Cruz A."/>
            <person name="Amrine K.C."/>
            <person name="Cantu D."/>
        </authorList>
    </citation>
    <scope>NUCLEOTIDE SEQUENCE [LARGE SCALE GENOMIC DNA]</scope>
    <source>
        <strain evidence="2">DA912</strain>
    </source>
</reference>
<sequence length="158" mass="16498">MEAKKGLNKWGAFDSLSGSGTGTFGFGPLLFHHVDETPRDPYDTTNMMLNDPISFNPMSAISWARLDDSPDSVDELEGDYSSATQQSDIAFPAAPAEASGSRQDGSSGHAGYVDSPASTAASPRHGSGASHQPGEPGNGEEHGGRATCLYLPFHLANA</sequence>
<reference evidence="2 3" key="1">
    <citation type="submission" date="2015-05" db="EMBL/GenBank/DDBJ databases">
        <title>Distinctive expansion of gene families associated with plant cell wall degradation and secondary metabolism in the genomes of grapevine trunk pathogens.</title>
        <authorList>
            <person name="Lawrence D.P."/>
            <person name="Travadon R."/>
            <person name="Rolshausen P.E."/>
            <person name="Baumgartner K."/>
        </authorList>
    </citation>
    <scope>NUCLEOTIDE SEQUENCE [LARGE SCALE GENOMIC DNA]</scope>
    <source>
        <strain evidence="2">DA912</strain>
    </source>
</reference>
<accession>A0A0G2HTP2</accession>
<dbReference type="AlphaFoldDB" id="A0A0G2HTP2"/>